<evidence type="ECO:0000313" key="9">
    <source>
        <dbReference type="Proteomes" id="UP001594288"/>
    </source>
</evidence>
<organism evidence="8 9">
    <name type="scientific">Eiseniibacteriota bacterium</name>
    <dbReference type="NCBI Taxonomy" id="2212470"/>
    <lineage>
        <taxon>Bacteria</taxon>
        <taxon>Candidatus Eiseniibacteriota</taxon>
    </lineage>
</organism>
<evidence type="ECO:0000256" key="2">
    <source>
        <dbReference type="ARBA" id="ARBA00022475"/>
    </source>
</evidence>
<gene>
    <name evidence="8" type="ORF">ACFL2Z_00545</name>
</gene>
<keyword evidence="5 6" id="KW-0472">Membrane</keyword>
<feature type="transmembrane region" description="Helical" evidence="6">
    <location>
        <begin position="128"/>
        <end position="148"/>
    </location>
</feature>
<evidence type="ECO:0000256" key="6">
    <source>
        <dbReference type="SAM" id="Phobius"/>
    </source>
</evidence>
<dbReference type="PANTHER" id="PTHR36115:SF6">
    <property type="entry name" value="PROLINE-RICH ANTIGEN HOMOLOG"/>
    <property type="match status" value="1"/>
</dbReference>
<evidence type="ECO:0000256" key="4">
    <source>
        <dbReference type="ARBA" id="ARBA00022989"/>
    </source>
</evidence>
<dbReference type="Proteomes" id="UP001594288">
    <property type="component" value="Unassembled WGS sequence"/>
</dbReference>
<comment type="caution">
    <text evidence="8">The sequence shown here is derived from an EMBL/GenBank/DDBJ whole genome shotgun (WGS) entry which is preliminary data.</text>
</comment>
<dbReference type="EMBL" id="JBHPEI010000004">
    <property type="protein sequence ID" value="MFC1799389.1"/>
    <property type="molecule type" value="Genomic_DNA"/>
</dbReference>
<keyword evidence="2" id="KW-1003">Cell membrane</keyword>
<dbReference type="InterPro" id="IPR010432">
    <property type="entry name" value="RDD"/>
</dbReference>
<evidence type="ECO:0000259" key="7">
    <source>
        <dbReference type="Pfam" id="PF06271"/>
    </source>
</evidence>
<evidence type="ECO:0000256" key="5">
    <source>
        <dbReference type="ARBA" id="ARBA00023136"/>
    </source>
</evidence>
<proteinExistence type="predicted"/>
<sequence>MALLFKCSACGQEVAIRFLKVGEEVKCPGCGHHGVVPPNAQPVVADDFPHGIRPGEFIPPVASDARLEVPDHPQYLAARGKRFWGYLIDWAFVAIPVGALGFLSAGSLPSPDSLTRHQLFLRWLETPWATAAVFVIFAVGAFQAYLLITRGQTFGKRVLGMRIVTMDYRHPSWWRLVLVRPLILVLASYRPHIQWTDAEWGGIVRLAFSILFTVNALFVFNSDRRALHDHLAGTQVVDIKLMRNG</sequence>
<dbReference type="Pfam" id="PF06271">
    <property type="entry name" value="RDD"/>
    <property type="match status" value="1"/>
</dbReference>
<protein>
    <submittedName>
        <fullName evidence="8">RDD family protein</fullName>
    </submittedName>
</protein>
<keyword evidence="3 6" id="KW-0812">Transmembrane</keyword>
<dbReference type="Gene3D" id="2.20.28.160">
    <property type="match status" value="1"/>
</dbReference>
<feature type="transmembrane region" description="Helical" evidence="6">
    <location>
        <begin position="202"/>
        <end position="220"/>
    </location>
</feature>
<comment type="subcellular location">
    <subcellularLocation>
        <location evidence="1">Cell membrane</location>
        <topology evidence="1">Multi-pass membrane protein</topology>
    </subcellularLocation>
</comment>
<keyword evidence="4 6" id="KW-1133">Transmembrane helix</keyword>
<accession>A0ABV6YMT7</accession>
<evidence type="ECO:0000313" key="8">
    <source>
        <dbReference type="EMBL" id="MFC1799389.1"/>
    </source>
</evidence>
<feature type="transmembrane region" description="Helical" evidence="6">
    <location>
        <begin position="83"/>
        <end position="108"/>
    </location>
</feature>
<evidence type="ECO:0000256" key="3">
    <source>
        <dbReference type="ARBA" id="ARBA00022692"/>
    </source>
</evidence>
<reference evidence="8 9" key="1">
    <citation type="submission" date="2024-09" db="EMBL/GenBank/DDBJ databases">
        <authorList>
            <person name="D'Angelo T."/>
        </authorList>
    </citation>
    <scope>NUCLEOTIDE SEQUENCE [LARGE SCALE GENOMIC DNA]</scope>
    <source>
        <strain evidence="8">SAG AM-311-F02</strain>
    </source>
</reference>
<dbReference type="InterPro" id="IPR051791">
    <property type="entry name" value="Pra-immunoreactive"/>
</dbReference>
<name>A0ABV6YMT7_UNCEI</name>
<feature type="domain" description="RDD" evidence="7">
    <location>
        <begin position="77"/>
        <end position="233"/>
    </location>
</feature>
<feature type="transmembrane region" description="Helical" evidence="6">
    <location>
        <begin position="172"/>
        <end position="190"/>
    </location>
</feature>
<evidence type="ECO:0000256" key="1">
    <source>
        <dbReference type="ARBA" id="ARBA00004651"/>
    </source>
</evidence>
<dbReference type="PANTHER" id="PTHR36115">
    <property type="entry name" value="PROLINE-RICH ANTIGEN HOMOLOG-RELATED"/>
    <property type="match status" value="1"/>
</dbReference>
<keyword evidence="9" id="KW-1185">Reference proteome</keyword>